<keyword evidence="1" id="KW-0472">Membrane</keyword>
<evidence type="ECO:0000256" key="1">
    <source>
        <dbReference type="SAM" id="Phobius"/>
    </source>
</evidence>
<dbReference type="AlphaFoldDB" id="A0A1C5HKV8"/>
<proteinExistence type="predicted"/>
<keyword evidence="1" id="KW-1133">Transmembrane helix</keyword>
<accession>A0A1C5HKV8</accession>
<sequence length="190" mass="20926">MTNAGDTFSEADRAALLADGHRRQRRLDLYVFCALLVLGVAAAATVLIGTDGTDRNDLWLVFLLMLIPPMIGVLVALVFGRRIVKRLPKQAPADPESMRRAKRALRDGHIDDPRIDALARDMATRTLAQGWLLWVGVLLLLTQGSQLAFDDDLAVRLTGAAGVLAALFLIWTQLQGRRRARTYLAGRRDG</sequence>
<reference evidence="2 3" key="1">
    <citation type="submission" date="2016-06" db="EMBL/GenBank/DDBJ databases">
        <authorList>
            <person name="Kjaerup R.B."/>
            <person name="Dalgaard T.S."/>
            <person name="Juul-Madsen H.R."/>
        </authorList>
    </citation>
    <scope>NUCLEOTIDE SEQUENCE [LARGE SCALE GENOMIC DNA]</scope>
    <source>
        <strain evidence="2 3">DSM 45097</strain>
    </source>
</reference>
<organism evidence="2 3">
    <name type="scientific">Micromonospora siamensis</name>
    <dbReference type="NCBI Taxonomy" id="299152"/>
    <lineage>
        <taxon>Bacteria</taxon>
        <taxon>Bacillati</taxon>
        <taxon>Actinomycetota</taxon>
        <taxon>Actinomycetes</taxon>
        <taxon>Micromonosporales</taxon>
        <taxon>Micromonosporaceae</taxon>
        <taxon>Micromonospora</taxon>
    </lineage>
</organism>
<gene>
    <name evidence="2" type="ORF">GA0074704_1918</name>
</gene>
<feature type="transmembrane region" description="Helical" evidence="1">
    <location>
        <begin position="29"/>
        <end position="48"/>
    </location>
</feature>
<dbReference type="EMBL" id="LT607751">
    <property type="protein sequence ID" value="SCG46608.1"/>
    <property type="molecule type" value="Genomic_DNA"/>
</dbReference>
<evidence type="ECO:0000313" key="2">
    <source>
        <dbReference type="EMBL" id="SCG46608.1"/>
    </source>
</evidence>
<keyword evidence="1" id="KW-0812">Transmembrane</keyword>
<name>A0A1C5HKV8_9ACTN</name>
<feature type="transmembrane region" description="Helical" evidence="1">
    <location>
        <begin position="153"/>
        <end position="171"/>
    </location>
</feature>
<feature type="transmembrane region" description="Helical" evidence="1">
    <location>
        <begin position="60"/>
        <end position="80"/>
    </location>
</feature>
<dbReference type="Proteomes" id="UP000198210">
    <property type="component" value="Chromosome I"/>
</dbReference>
<keyword evidence="3" id="KW-1185">Reference proteome</keyword>
<evidence type="ECO:0000313" key="3">
    <source>
        <dbReference type="Proteomes" id="UP000198210"/>
    </source>
</evidence>
<dbReference type="RefSeq" id="WP_088970170.1">
    <property type="nucleotide sequence ID" value="NZ_JBHLYF010000019.1"/>
</dbReference>
<protein>
    <submittedName>
        <fullName evidence="2">Uncharacterized protein</fullName>
    </submittedName>
</protein>
<feature type="transmembrane region" description="Helical" evidence="1">
    <location>
        <begin position="122"/>
        <end position="141"/>
    </location>
</feature>